<dbReference type="Proteomes" id="UP001195483">
    <property type="component" value="Unassembled WGS sequence"/>
</dbReference>
<keyword evidence="2" id="KW-0812">Transmembrane</keyword>
<reference evidence="3" key="3">
    <citation type="submission" date="2023-05" db="EMBL/GenBank/DDBJ databases">
        <authorList>
            <person name="Smith C.H."/>
        </authorList>
    </citation>
    <scope>NUCLEOTIDE SEQUENCE</scope>
    <source>
        <strain evidence="3">CHS0354</strain>
        <tissue evidence="3">Mantle</tissue>
    </source>
</reference>
<evidence type="ECO:0000313" key="3">
    <source>
        <dbReference type="EMBL" id="KAK3612071.1"/>
    </source>
</evidence>
<protein>
    <submittedName>
        <fullName evidence="3">Uncharacterized protein</fullName>
    </submittedName>
</protein>
<evidence type="ECO:0000256" key="2">
    <source>
        <dbReference type="SAM" id="Phobius"/>
    </source>
</evidence>
<evidence type="ECO:0000256" key="1">
    <source>
        <dbReference type="SAM" id="MobiDB-lite"/>
    </source>
</evidence>
<accession>A0AAE0TKT8</accession>
<proteinExistence type="predicted"/>
<reference evidence="3" key="2">
    <citation type="journal article" date="2021" name="Genome Biol. Evol.">
        <title>Developing a high-quality reference genome for a parasitic bivalve with doubly uniparental inheritance (Bivalvia: Unionida).</title>
        <authorList>
            <person name="Smith C.H."/>
        </authorList>
    </citation>
    <scope>NUCLEOTIDE SEQUENCE</scope>
    <source>
        <strain evidence="3">CHS0354</strain>
        <tissue evidence="3">Mantle</tissue>
    </source>
</reference>
<keyword evidence="2" id="KW-1133">Transmembrane helix</keyword>
<evidence type="ECO:0000313" key="4">
    <source>
        <dbReference type="Proteomes" id="UP001195483"/>
    </source>
</evidence>
<comment type="caution">
    <text evidence="3">The sequence shown here is derived from an EMBL/GenBank/DDBJ whole genome shotgun (WGS) entry which is preliminary data.</text>
</comment>
<reference evidence="3" key="1">
    <citation type="journal article" date="2021" name="Genome Biol. Evol.">
        <title>A High-Quality Reference Genome for a Parasitic Bivalve with Doubly Uniparental Inheritance (Bivalvia: Unionida).</title>
        <authorList>
            <person name="Smith C.H."/>
        </authorList>
    </citation>
    <scope>NUCLEOTIDE SEQUENCE</scope>
    <source>
        <strain evidence="3">CHS0354</strain>
    </source>
</reference>
<dbReference type="AlphaFoldDB" id="A0AAE0TKT8"/>
<sequence length="251" mass="28367">MGQTNYLNENGDVLDKTQCSEYSFDLCDCENFYHYASTLSTLFPKRCNNLTIYNPKTSVCVHQDDAICQPKYPWKRCNAKEIRMRQLSEFCSNNSDQNTNDGSSNRYVVCSSNNHEKRENITNGINLQMIQTVLPSTVGMLVLIVIIIIFIFLYKRQKKAVSELSEEEDPQYHSVPAGNQNHIVQETRHDPVPLVFPNQLPVDDSRDPAGMNRENPGFNANSPVQSVNTQLGVTASTDSSYESVRGIDSIQ</sequence>
<feature type="transmembrane region" description="Helical" evidence="2">
    <location>
        <begin position="133"/>
        <end position="154"/>
    </location>
</feature>
<feature type="compositionally biased region" description="Polar residues" evidence="1">
    <location>
        <begin position="218"/>
        <end position="242"/>
    </location>
</feature>
<organism evidence="3 4">
    <name type="scientific">Potamilus streckersoni</name>
    <dbReference type="NCBI Taxonomy" id="2493646"/>
    <lineage>
        <taxon>Eukaryota</taxon>
        <taxon>Metazoa</taxon>
        <taxon>Spiralia</taxon>
        <taxon>Lophotrochozoa</taxon>
        <taxon>Mollusca</taxon>
        <taxon>Bivalvia</taxon>
        <taxon>Autobranchia</taxon>
        <taxon>Heteroconchia</taxon>
        <taxon>Palaeoheterodonta</taxon>
        <taxon>Unionida</taxon>
        <taxon>Unionoidea</taxon>
        <taxon>Unionidae</taxon>
        <taxon>Ambleminae</taxon>
        <taxon>Lampsilini</taxon>
        <taxon>Potamilus</taxon>
    </lineage>
</organism>
<keyword evidence="4" id="KW-1185">Reference proteome</keyword>
<keyword evidence="2" id="KW-0472">Membrane</keyword>
<dbReference type="EMBL" id="JAEAOA010001325">
    <property type="protein sequence ID" value="KAK3612071.1"/>
    <property type="molecule type" value="Genomic_DNA"/>
</dbReference>
<feature type="region of interest" description="Disordered" evidence="1">
    <location>
        <begin position="201"/>
        <end position="251"/>
    </location>
</feature>
<name>A0AAE0TKT8_9BIVA</name>
<gene>
    <name evidence="3" type="ORF">CHS0354_021758</name>
</gene>